<evidence type="ECO:0000256" key="4">
    <source>
        <dbReference type="ARBA" id="ARBA00022519"/>
    </source>
</evidence>
<evidence type="ECO:0000256" key="1">
    <source>
        <dbReference type="ARBA" id="ARBA00004127"/>
    </source>
</evidence>
<evidence type="ECO:0000256" key="2">
    <source>
        <dbReference type="ARBA" id="ARBA00022448"/>
    </source>
</evidence>
<keyword evidence="3 14" id="KW-1003">Cell membrane</keyword>
<dbReference type="EMBL" id="AP024718">
    <property type="protein sequence ID" value="BCX89414.1"/>
    <property type="molecule type" value="Genomic_DNA"/>
</dbReference>
<comment type="similarity">
    <text evidence="14">Belongs to the NqrDE/RnfAE family.</text>
</comment>
<evidence type="ECO:0000256" key="11">
    <source>
        <dbReference type="ARBA" id="ARBA00023075"/>
    </source>
</evidence>
<feature type="transmembrane region" description="Helical" evidence="14">
    <location>
        <begin position="32"/>
        <end position="62"/>
    </location>
</feature>
<comment type="subcellular location">
    <subcellularLocation>
        <location evidence="14">Cell membrane</location>
        <topology evidence="14">Multi-pass membrane protein</topology>
    </subcellularLocation>
    <subcellularLocation>
        <location evidence="1">Endomembrane system</location>
        <topology evidence="1">Multi-pass membrane protein</topology>
    </subcellularLocation>
</comment>
<dbReference type="GO" id="GO:0006814">
    <property type="term" value="P:sodium ion transport"/>
    <property type="evidence" value="ECO:0007669"/>
    <property type="project" value="UniProtKB-UniRule"/>
</dbReference>
<keyword evidence="12 14" id="KW-0472">Membrane</keyword>
<organism evidence="15 16">
    <name type="scientific">Methylomarinovum tepidoasis</name>
    <dbReference type="NCBI Taxonomy" id="2840183"/>
    <lineage>
        <taxon>Bacteria</taxon>
        <taxon>Pseudomonadati</taxon>
        <taxon>Pseudomonadota</taxon>
        <taxon>Gammaproteobacteria</taxon>
        <taxon>Methylococcales</taxon>
        <taxon>Methylothermaceae</taxon>
        <taxon>Methylomarinovum</taxon>
    </lineage>
</organism>
<comment type="caution">
    <text evidence="14">Lacks conserved residue(s) required for the propagation of feature annotation.</text>
</comment>
<evidence type="ECO:0000256" key="14">
    <source>
        <dbReference type="HAMAP-Rule" id="MF_00428"/>
    </source>
</evidence>
<dbReference type="NCBIfam" id="NF006777">
    <property type="entry name" value="PRK09292.1"/>
    <property type="match status" value="1"/>
</dbReference>
<accession>A0AAU9CZE5</accession>
<evidence type="ECO:0000313" key="16">
    <source>
        <dbReference type="Proteomes" id="UP001321450"/>
    </source>
</evidence>
<dbReference type="EC" id="7.2.1.1" evidence="14"/>
<keyword evidence="6 14" id="KW-1278">Translocase</keyword>
<evidence type="ECO:0000256" key="10">
    <source>
        <dbReference type="ARBA" id="ARBA00023065"/>
    </source>
</evidence>
<keyword evidence="9 14" id="KW-0915">Sodium</keyword>
<evidence type="ECO:0000256" key="7">
    <source>
        <dbReference type="ARBA" id="ARBA00022989"/>
    </source>
</evidence>
<keyword evidence="11 14" id="KW-0830">Ubiquinone</keyword>
<dbReference type="PIRSF" id="PIRSF006102">
    <property type="entry name" value="NQR_DE"/>
    <property type="match status" value="1"/>
</dbReference>
<keyword evidence="8 14" id="KW-0520">NAD</keyword>
<sequence length="232" mass="25059">MSDEIQAVEQEEFDFEKVKPVLVEPLVDNNPIIMQVLGICSALAVTSQLSTALIMSIALTSVVACSNTAISLIRNHIPSSIRIIVQMTIIASLVIVVDQILKAVAYDISKQLSVFVGLIITNCIVMGRAEAYAMQNPPLASFFDGLGNGLGYSLILVTVATIRELFGAGSLLGREILPLVKNGGWYEPNGLLLLPPSAFFIIGLLIWAVRSWKPQQVEAPEFKIMPAHGEVA</sequence>
<protein>
    <recommendedName>
        <fullName evidence="14">Na(+)-translocating NADH-quinone reductase subunit D</fullName>
        <shortName evidence="14">Na(+)-NQR subunit D</shortName>
        <shortName evidence="14">Na(+)-translocating NQR subunit D</shortName>
        <ecNumber evidence="14">7.2.1.1</ecNumber>
    </recommendedName>
    <alternativeName>
        <fullName evidence="14">NQR complex subunit D</fullName>
    </alternativeName>
    <alternativeName>
        <fullName evidence="14">NQR-1 subunit D</fullName>
    </alternativeName>
</protein>
<evidence type="ECO:0000256" key="9">
    <source>
        <dbReference type="ARBA" id="ARBA00023053"/>
    </source>
</evidence>
<evidence type="ECO:0000313" key="15">
    <source>
        <dbReference type="EMBL" id="BCX89414.1"/>
    </source>
</evidence>
<dbReference type="InterPro" id="IPR011292">
    <property type="entry name" value="NqrD"/>
</dbReference>
<keyword evidence="5 14" id="KW-0812">Transmembrane</keyword>
<keyword evidence="4" id="KW-0997">Cell inner membrane</keyword>
<dbReference type="NCBIfam" id="NF009070">
    <property type="entry name" value="PRK12405.1"/>
    <property type="match status" value="1"/>
</dbReference>
<feature type="transmembrane region" description="Helical" evidence="14">
    <location>
        <begin position="83"/>
        <end position="106"/>
    </location>
</feature>
<dbReference type="GO" id="GO:0012505">
    <property type="term" value="C:endomembrane system"/>
    <property type="evidence" value="ECO:0007669"/>
    <property type="project" value="UniProtKB-SubCell"/>
</dbReference>
<dbReference type="InterPro" id="IPR003667">
    <property type="entry name" value="NqrDE/RnfAE"/>
</dbReference>
<proteinExistence type="inferred from homology"/>
<dbReference type="NCBIfam" id="TIGR01939">
    <property type="entry name" value="nqrD"/>
    <property type="match status" value="1"/>
</dbReference>
<evidence type="ECO:0000256" key="13">
    <source>
        <dbReference type="ARBA" id="ARBA00023201"/>
    </source>
</evidence>
<dbReference type="HAMAP" id="MF_00428">
    <property type="entry name" value="NqrD"/>
    <property type="match status" value="1"/>
</dbReference>
<evidence type="ECO:0000256" key="8">
    <source>
        <dbReference type="ARBA" id="ARBA00023027"/>
    </source>
</evidence>
<feature type="transmembrane region" description="Helical" evidence="14">
    <location>
        <begin position="192"/>
        <end position="209"/>
    </location>
</feature>
<comment type="subunit">
    <text evidence="14">Composed of six subunits; NqrA, NqrB, NqrC, NqrD, NqrE and NqrF.</text>
</comment>
<keyword evidence="13 14" id="KW-0739">Sodium transport</keyword>
<dbReference type="AlphaFoldDB" id="A0AAU9CZE5"/>
<keyword evidence="7 14" id="KW-1133">Transmembrane helix</keyword>
<dbReference type="GO" id="GO:0005886">
    <property type="term" value="C:plasma membrane"/>
    <property type="evidence" value="ECO:0007669"/>
    <property type="project" value="UniProtKB-SubCell"/>
</dbReference>
<keyword evidence="10 14" id="KW-0406">Ion transport</keyword>
<evidence type="ECO:0000256" key="3">
    <source>
        <dbReference type="ARBA" id="ARBA00022475"/>
    </source>
</evidence>
<keyword evidence="2 14" id="KW-0813">Transport</keyword>
<feature type="transmembrane region" description="Helical" evidence="14">
    <location>
        <begin position="112"/>
        <end position="129"/>
    </location>
</feature>
<dbReference type="KEGG" id="meiy:MIN45_P1786"/>
<dbReference type="PANTHER" id="PTHR30586">
    <property type="entry name" value="ELECTRON TRANSPORT COMPLEX PROTEIN RNFE"/>
    <property type="match status" value="1"/>
</dbReference>
<dbReference type="Proteomes" id="UP001321450">
    <property type="component" value="Chromosome"/>
</dbReference>
<keyword evidence="16" id="KW-1185">Reference proteome</keyword>
<dbReference type="GO" id="GO:0016655">
    <property type="term" value="F:oxidoreductase activity, acting on NAD(P)H, quinone or similar compound as acceptor"/>
    <property type="evidence" value="ECO:0007669"/>
    <property type="project" value="UniProtKB-UniRule"/>
</dbReference>
<comment type="catalytic activity">
    <reaction evidence="14">
        <text>a ubiquinone + n Na(+)(in) + NADH + H(+) = a ubiquinol + n Na(+)(out) + NAD(+)</text>
        <dbReference type="Rhea" id="RHEA:47748"/>
        <dbReference type="Rhea" id="RHEA-COMP:9565"/>
        <dbReference type="Rhea" id="RHEA-COMP:9566"/>
        <dbReference type="ChEBI" id="CHEBI:15378"/>
        <dbReference type="ChEBI" id="CHEBI:16389"/>
        <dbReference type="ChEBI" id="CHEBI:17976"/>
        <dbReference type="ChEBI" id="CHEBI:29101"/>
        <dbReference type="ChEBI" id="CHEBI:57540"/>
        <dbReference type="ChEBI" id="CHEBI:57945"/>
        <dbReference type="EC" id="7.2.1.1"/>
    </reaction>
</comment>
<dbReference type="PANTHER" id="PTHR30586:SF1">
    <property type="entry name" value="NA(+)-TRANSLOCATING NADH-QUINONE REDUCTASE SUBUNIT D"/>
    <property type="match status" value="1"/>
</dbReference>
<evidence type="ECO:0000256" key="5">
    <source>
        <dbReference type="ARBA" id="ARBA00022692"/>
    </source>
</evidence>
<dbReference type="RefSeq" id="WP_286291736.1">
    <property type="nucleotide sequence ID" value="NZ_AP024718.1"/>
</dbReference>
<evidence type="ECO:0000256" key="6">
    <source>
        <dbReference type="ARBA" id="ARBA00022967"/>
    </source>
</evidence>
<dbReference type="Pfam" id="PF02508">
    <property type="entry name" value="Rnf-Nqr"/>
    <property type="match status" value="1"/>
</dbReference>
<gene>
    <name evidence="14" type="primary">nqrD</name>
    <name evidence="15" type="ORF">MIN45_P1786</name>
</gene>
<name>A0AAU9CZE5_9GAMM</name>
<reference evidence="16" key="1">
    <citation type="journal article" date="2024" name="Int. J. Syst. Evol. Microbiol.">
        <title>Methylomarinovum tepidoasis sp. nov., a moderately thermophilic methanotroph of the family Methylothermaceae isolated from a deep-sea hydrothermal field.</title>
        <authorList>
            <person name="Hirayama H."/>
            <person name="Takaki Y."/>
            <person name="Abe M."/>
            <person name="Miyazaki M."/>
            <person name="Uematsu K."/>
            <person name="Matsui Y."/>
            <person name="Takai K."/>
        </authorList>
    </citation>
    <scope>NUCLEOTIDE SEQUENCE [LARGE SCALE GENOMIC DNA]</scope>
    <source>
        <strain evidence="16">IN45</strain>
    </source>
</reference>
<evidence type="ECO:0000256" key="12">
    <source>
        <dbReference type="ARBA" id="ARBA00023136"/>
    </source>
</evidence>
<comment type="function">
    <text evidence="14">NQR complex catalyzes the reduction of ubiquinone-1 to ubiquinol by two successive reactions, coupled with the transport of Na(+) ions from the cytoplasm to the periplasm. NqrA to NqrE are probably involved in the second step, the conversion of ubisemiquinone to ubiquinol.</text>
</comment>